<evidence type="ECO:0000313" key="3">
    <source>
        <dbReference type="Proteomes" id="UP000179807"/>
    </source>
</evidence>
<feature type="compositionally biased region" description="Pro residues" evidence="1">
    <location>
        <begin position="174"/>
        <end position="186"/>
    </location>
</feature>
<sequence length="322" mass="35418">MATFYSQFSGKVFTVWADAPPAVKQATQCAQQNAGQFEQLTTQLSNKMAPNFFRLLTAYDGKIKELQNVEKKRINAFSDLEKKQRALRSAQTAKEQIPEKIQQCQTQVDQSKDVFDAADKEFLDAVAEFDEERKASLLEPFNNFMGIICQYINQLSLLQPIDFPTDIMGDTVTPPEPELKPLPPKPEAAEPEPEPEPANNEPEPVNNEPEPAHEEPPSYSQPEPEPEPEPAYTPSYTPSYTPEPTPEPEPEPEPAYIPSYTAPSYSQPEPDPVPSYASHEEPAPAPAAAAPAAAPATNSAEKNPFDDDDDDGGDGWGSNPFG</sequence>
<feature type="region of interest" description="Disordered" evidence="1">
    <location>
        <begin position="168"/>
        <end position="322"/>
    </location>
</feature>
<dbReference type="VEuPathDB" id="TrichDB:TRFO_39942"/>
<comment type="caution">
    <text evidence="2">The sequence shown here is derived from an EMBL/GenBank/DDBJ whole genome shotgun (WGS) entry which is preliminary data.</text>
</comment>
<evidence type="ECO:0008006" key="4">
    <source>
        <dbReference type="Google" id="ProtNLM"/>
    </source>
</evidence>
<dbReference type="Gene3D" id="1.20.1270.60">
    <property type="entry name" value="Arfaptin homology (AH) domain/BAR domain"/>
    <property type="match status" value="1"/>
</dbReference>
<evidence type="ECO:0000256" key="1">
    <source>
        <dbReference type="SAM" id="MobiDB-lite"/>
    </source>
</evidence>
<proteinExistence type="predicted"/>
<protein>
    <recommendedName>
        <fullName evidence="4">BAR domain-containing protein</fullName>
    </recommendedName>
</protein>
<feature type="compositionally biased region" description="Low complexity" evidence="1">
    <location>
        <begin position="286"/>
        <end position="296"/>
    </location>
</feature>
<name>A0A1J4J380_9EUKA</name>
<accession>A0A1J4J380</accession>
<feature type="compositionally biased region" description="Low complexity" evidence="1">
    <location>
        <begin position="230"/>
        <end position="240"/>
    </location>
</feature>
<gene>
    <name evidence="2" type="ORF">TRFO_39942</name>
</gene>
<dbReference type="RefSeq" id="XP_068347041.1">
    <property type="nucleotide sequence ID" value="XM_068512916.1"/>
</dbReference>
<dbReference type="AlphaFoldDB" id="A0A1J4J380"/>
<dbReference type="CDD" id="cd07307">
    <property type="entry name" value="BAR"/>
    <property type="match status" value="1"/>
</dbReference>
<dbReference type="Proteomes" id="UP000179807">
    <property type="component" value="Unassembled WGS sequence"/>
</dbReference>
<reference evidence="2" key="1">
    <citation type="submission" date="2016-10" db="EMBL/GenBank/DDBJ databases">
        <authorList>
            <person name="Benchimol M."/>
            <person name="Almeida L.G."/>
            <person name="Vasconcelos A.T."/>
            <person name="Perreira-Neves A."/>
            <person name="Rosa I.A."/>
            <person name="Tasca T."/>
            <person name="Bogo M.R."/>
            <person name="de Souza W."/>
        </authorList>
    </citation>
    <scope>NUCLEOTIDE SEQUENCE [LARGE SCALE GENOMIC DNA]</scope>
    <source>
        <strain evidence="2">K</strain>
    </source>
</reference>
<organism evidence="2 3">
    <name type="scientific">Tritrichomonas foetus</name>
    <dbReference type="NCBI Taxonomy" id="1144522"/>
    <lineage>
        <taxon>Eukaryota</taxon>
        <taxon>Metamonada</taxon>
        <taxon>Parabasalia</taxon>
        <taxon>Tritrichomonadida</taxon>
        <taxon>Tritrichomonadidae</taxon>
        <taxon>Tritrichomonas</taxon>
    </lineage>
</organism>
<evidence type="ECO:0000313" key="2">
    <source>
        <dbReference type="EMBL" id="OHS93904.1"/>
    </source>
</evidence>
<dbReference type="SUPFAM" id="SSF103657">
    <property type="entry name" value="BAR/IMD domain-like"/>
    <property type="match status" value="1"/>
</dbReference>
<keyword evidence="3" id="KW-1185">Reference proteome</keyword>
<dbReference type="EMBL" id="MLAK01001368">
    <property type="protein sequence ID" value="OHS93904.1"/>
    <property type="molecule type" value="Genomic_DNA"/>
</dbReference>
<feature type="compositionally biased region" description="Low complexity" evidence="1">
    <location>
        <begin position="197"/>
        <end position="209"/>
    </location>
</feature>
<dbReference type="InterPro" id="IPR027267">
    <property type="entry name" value="AH/BAR_dom_sf"/>
</dbReference>
<dbReference type="GeneID" id="94847620"/>